<dbReference type="PANTHER" id="PTHR11158">
    <property type="entry name" value="MSF1/PX19 RELATED"/>
    <property type="match status" value="1"/>
</dbReference>
<dbReference type="InterPro" id="IPR037365">
    <property type="entry name" value="Slowmo/Ups"/>
</dbReference>
<dbReference type="EMBL" id="OU015568">
    <property type="protein sequence ID" value="CAG5087824.1"/>
    <property type="molecule type" value="Genomic_DNA"/>
</dbReference>
<proteinExistence type="predicted"/>
<protein>
    <submittedName>
        <fullName evidence="2">Oidioi.mRNA.OKI2018_I69.PAR.g11642.t1.cds</fullName>
    </submittedName>
</protein>
<gene>
    <name evidence="2" type="ORF">OKIOD_LOCUS3200</name>
</gene>
<dbReference type="PROSITE" id="PS50904">
    <property type="entry name" value="PRELI_MSF1"/>
    <property type="match status" value="1"/>
</dbReference>
<evidence type="ECO:0000259" key="1">
    <source>
        <dbReference type="PROSITE" id="PS50904"/>
    </source>
</evidence>
<organism evidence="2 3">
    <name type="scientific">Oikopleura dioica</name>
    <name type="common">Tunicate</name>
    <dbReference type="NCBI Taxonomy" id="34765"/>
    <lineage>
        <taxon>Eukaryota</taxon>
        <taxon>Metazoa</taxon>
        <taxon>Chordata</taxon>
        <taxon>Tunicata</taxon>
        <taxon>Appendicularia</taxon>
        <taxon>Copelata</taxon>
        <taxon>Oikopleuridae</taxon>
        <taxon>Oikopleura</taxon>
    </lineage>
</organism>
<dbReference type="Proteomes" id="UP001158576">
    <property type="component" value="Chromosome PAR"/>
</dbReference>
<accession>A0ABN7S304</accession>
<reference evidence="2 3" key="1">
    <citation type="submission" date="2021-04" db="EMBL/GenBank/DDBJ databases">
        <authorList>
            <person name="Bliznina A."/>
        </authorList>
    </citation>
    <scope>NUCLEOTIDE SEQUENCE [LARGE SCALE GENOMIC DNA]</scope>
</reference>
<feature type="domain" description="PRELI/MSF1" evidence="1">
    <location>
        <begin position="1"/>
        <end position="175"/>
    </location>
</feature>
<sequence length="226" mass="25912">MRIEKSVTVLDRPWEELIEGINQKYPNPHSKAAKTNDVLKRRIENGLLITEKWVGNAFPVPSIIRSTFLKCTGINFPEVAHSYEKTVIDKEEGLLMQYSKNNSMAAFLNFVEVMQYKKISETETELTQTWKVQCDINSWFNSWFESQFVATCVGNSKKGLDGLKWVTEKLHSGPDGLLDLHHFRESLKVLVEDIETTTVKVTENLKEELGEISQAVKETLDEMTKL</sequence>
<evidence type="ECO:0000313" key="2">
    <source>
        <dbReference type="EMBL" id="CAG5087824.1"/>
    </source>
</evidence>
<dbReference type="Pfam" id="PF04707">
    <property type="entry name" value="PRELI"/>
    <property type="match status" value="1"/>
</dbReference>
<evidence type="ECO:0000313" key="3">
    <source>
        <dbReference type="Proteomes" id="UP001158576"/>
    </source>
</evidence>
<name>A0ABN7S304_OIKDI</name>
<dbReference type="InterPro" id="IPR006797">
    <property type="entry name" value="PRELI/MSF1_dom"/>
</dbReference>
<keyword evidence="3" id="KW-1185">Reference proteome</keyword>